<dbReference type="GO" id="GO:0030570">
    <property type="term" value="F:pectate lyase activity"/>
    <property type="evidence" value="ECO:0007669"/>
    <property type="project" value="UniProtKB-EC"/>
</dbReference>
<keyword evidence="4" id="KW-1185">Reference proteome</keyword>
<dbReference type="Pfam" id="PF07833">
    <property type="entry name" value="Cu_amine_oxidN1"/>
    <property type="match status" value="1"/>
</dbReference>
<dbReference type="InterPro" id="IPR012854">
    <property type="entry name" value="Cu_amine_oxidase-like_N"/>
</dbReference>
<dbReference type="EC" id="4.2.2.2" evidence="3"/>
<name>A0ABV2TKS9_9RHOO</name>
<dbReference type="Proteomes" id="UP001549691">
    <property type="component" value="Unassembled WGS sequence"/>
</dbReference>
<evidence type="ECO:0000313" key="3">
    <source>
        <dbReference type="EMBL" id="MET7013617.1"/>
    </source>
</evidence>
<feature type="signal peptide" evidence="1">
    <location>
        <begin position="1"/>
        <end position="22"/>
    </location>
</feature>
<evidence type="ECO:0000313" key="4">
    <source>
        <dbReference type="Proteomes" id="UP001549691"/>
    </source>
</evidence>
<dbReference type="Pfam" id="PF09492">
    <property type="entry name" value="Pec_lyase"/>
    <property type="match status" value="1"/>
</dbReference>
<proteinExistence type="predicted"/>
<gene>
    <name evidence="3" type="primary">pelA</name>
    <name evidence="3" type="ORF">ABXR19_05410</name>
</gene>
<accession>A0ABV2TKS9</accession>
<feature type="chain" id="PRO_5045847009" evidence="1">
    <location>
        <begin position="23"/>
        <end position="526"/>
    </location>
</feature>
<feature type="domain" description="Copper amine oxidase-like N-terminal" evidence="2">
    <location>
        <begin position="76"/>
        <end position="167"/>
    </location>
</feature>
<dbReference type="RefSeq" id="WP_354600080.1">
    <property type="nucleotide sequence ID" value="NZ_JBEWZI010000004.1"/>
</dbReference>
<dbReference type="InterPro" id="IPR036582">
    <property type="entry name" value="Mao_N_sf"/>
</dbReference>
<dbReference type="SUPFAM" id="SSF55383">
    <property type="entry name" value="Copper amine oxidase, domain N"/>
    <property type="match status" value="1"/>
</dbReference>
<sequence>MQRIVFNSLALLGAALVCAACAGPQTMAPSSASSAAMVRPANTTLLTIALIMGEPNFSMDSGYQELEEGLYTMPELKPGKRMFAPIQDIVTLLGGEYQFDPATSSAHYRLNGQQLALTAGSVSAQLNNSISTLDLAPERRGGSLWVPVASVFDLLGAYTKWDEARQRLSATFIMPVSKKTEDLAKGGPVTESTMTTQAVAFYASADGRKLADVVLGYQNKDGGWPKLDRNVNMLLPINTAHLSGVKGKSTIDNDSTLKQVRVLARAYTAFGEDKYRAAFNRGLDYLLAAQLQNGGWQQFWPDPIGYKKRITFNDDAIANALEVMRDISAQTEEFRFVDKARLARAKDSFQRGLDLIIKTQLLVGGKKTGWCAQYDEASLAPVTGRSYELPSISGHESVNVIRFLMSLDKPSPAVVQTIQDAVAWLDSAKLLGQKRVKKEDRTLEWGADYVIVKDPKAPPIWARFYDLDKGQPLFTSRDGIKRTDFSEVAYERRVKYNWFSEAPRELLGQDYPQWQQRWAPGHSVLK</sequence>
<evidence type="ECO:0000256" key="1">
    <source>
        <dbReference type="SAM" id="SignalP"/>
    </source>
</evidence>
<dbReference type="NCBIfam" id="TIGR02474">
    <property type="entry name" value="pec_lyase"/>
    <property type="match status" value="1"/>
</dbReference>
<dbReference type="Gene3D" id="1.50.10.20">
    <property type="match status" value="1"/>
</dbReference>
<organism evidence="3 4">
    <name type="scientific">Uliginosibacterium flavum</name>
    <dbReference type="NCBI Taxonomy" id="1396831"/>
    <lineage>
        <taxon>Bacteria</taxon>
        <taxon>Pseudomonadati</taxon>
        <taxon>Pseudomonadota</taxon>
        <taxon>Betaproteobacteria</taxon>
        <taxon>Rhodocyclales</taxon>
        <taxon>Zoogloeaceae</taxon>
        <taxon>Uliginosibacterium</taxon>
    </lineage>
</organism>
<comment type="caution">
    <text evidence="3">The sequence shown here is derived from an EMBL/GenBank/DDBJ whole genome shotgun (WGS) entry which is preliminary data.</text>
</comment>
<evidence type="ECO:0000259" key="2">
    <source>
        <dbReference type="Pfam" id="PF07833"/>
    </source>
</evidence>
<dbReference type="SUPFAM" id="SSF81853">
    <property type="entry name" value="Family 10 polysaccharide lyase"/>
    <property type="match status" value="1"/>
</dbReference>
<keyword evidence="1" id="KW-0732">Signal</keyword>
<dbReference type="InterPro" id="IPR012669">
    <property type="entry name" value="Pectate_lyase"/>
</dbReference>
<protein>
    <submittedName>
        <fullName evidence="3">Pectate lyase</fullName>
        <ecNumber evidence="3">4.2.2.2</ecNumber>
    </submittedName>
</protein>
<keyword evidence="3" id="KW-0456">Lyase</keyword>
<reference evidence="3 4" key="1">
    <citation type="submission" date="2024-07" db="EMBL/GenBank/DDBJ databases">
        <title>Uliginosibacterium flavum JJ3220;KACC:17644.</title>
        <authorList>
            <person name="Kim M.K."/>
        </authorList>
    </citation>
    <scope>NUCLEOTIDE SEQUENCE [LARGE SCALE GENOMIC DNA]</scope>
    <source>
        <strain evidence="3 4">KACC:17644</strain>
    </source>
</reference>
<dbReference type="EMBL" id="JBEWZI010000004">
    <property type="protein sequence ID" value="MET7013617.1"/>
    <property type="molecule type" value="Genomic_DNA"/>
</dbReference>